<dbReference type="Proteomes" id="UP000070544">
    <property type="component" value="Unassembled WGS sequence"/>
</dbReference>
<evidence type="ECO:0000313" key="3">
    <source>
        <dbReference type="Proteomes" id="UP000070544"/>
    </source>
</evidence>
<feature type="region of interest" description="Disordered" evidence="1">
    <location>
        <begin position="140"/>
        <end position="162"/>
    </location>
</feature>
<reference evidence="2 3" key="1">
    <citation type="journal article" date="2015" name="Genome Biol. Evol.">
        <title>Phylogenomic analyses indicate that early fungi evolved digesting cell walls of algal ancestors of land plants.</title>
        <authorList>
            <person name="Chang Y."/>
            <person name="Wang S."/>
            <person name="Sekimoto S."/>
            <person name="Aerts A.L."/>
            <person name="Choi C."/>
            <person name="Clum A."/>
            <person name="LaButti K.M."/>
            <person name="Lindquist E.A."/>
            <person name="Yee Ngan C."/>
            <person name="Ohm R.A."/>
            <person name="Salamov A.A."/>
            <person name="Grigoriev I.V."/>
            <person name="Spatafora J.W."/>
            <person name="Berbee M.L."/>
        </authorList>
    </citation>
    <scope>NUCLEOTIDE SEQUENCE [LARGE SCALE GENOMIC DNA]</scope>
    <source>
        <strain evidence="2 3">JEL478</strain>
    </source>
</reference>
<organism evidence="2 3">
    <name type="scientific">Gonapodya prolifera (strain JEL478)</name>
    <name type="common">Monoblepharis prolifera</name>
    <dbReference type="NCBI Taxonomy" id="1344416"/>
    <lineage>
        <taxon>Eukaryota</taxon>
        <taxon>Fungi</taxon>
        <taxon>Fungi incertae sedis</taxon>
        <taxon>Chytridiomycota</taxon>
        <taxon>Chytridiomycota incertae sedis</taxon>
        <taxon>Monoblepharidomycetes</taxon>
        <taxon>Monoblepharidales</taxon>
        <taxon>Gonapodyaceae</taxon>
        <taxon>Gonapodya</taxon>
    </lineage>
</organism>
<accession>A0A138ZXV0</accession>
<keyword evidence="3" id="KW-1185">Reference proteome</keyword>
<sequence length="187" mass="20960">MGGMVVELMSSTSIDPPIHGNQPLFPSTHTCVNATHTPLLPKLPRTVVLPALPHVFHPHPQESSVETLPNPPYAPLDTVTPLPQNTHTLPVLIPPHRRVYNLRRQRWIPGKPVPRSNTELTSWHTCRVGFTTVAKEVGIRGGGRGEEQSGRQPTRGFNNVVRMRPDPDSAQWCLFRPRSRVLRQIIK</sequence>
<dbReference type="AlphaFoldDB" id="A0A138ZXV0"/>
<evidence type="ECO:0000256" key="1">
    <source>
        <dbReference type="SAM" id="MobiDB-lite"/>
    </source>
</evidence>
<proteinExistence type="predicted"/>
<gene>
    <name evidence="2" type="ORF">M427DRAFT_251421</name>
</gene>
<dbReference type="EMBL" id="KQ965888">
    <property type="protein sequence ID" value="KXS09115.1"/>
    <property type="molecule type" value="Genomic_DNA"/>
</dbReference>
<name>A0A138ZXV0_GONPJ</name>
<protein>
    <submittedName>
        <fullName evidence="2">Uncharacterized protein</fullName>
    </submittedName>
</protein>
<evidence type="ECO:0000313" key="2">
    <source>
        <dbReference type="EMBL" id="KXS09115.1"/>
    </source>
</evidence>